<reference evidence="2" key="1">
    <citation type="submission" date="2018-11" db="EMBL/GenBank/DDBJ databases">
        <authorList>
            <consortium name="Pathogen Informatics"/>
        </authorList>
    </citation>
    <scope>NUCLEOTIDE SEQUENCE</scope>
</reference>
<evidence type="ECO:0000256" key="1">
    <source>
        <dbReference type="SAM" id="MobiDB-lite"/>
    </source>
</evidence>
<organism evidence="2 3">
    <name type="scientific">Protopolystoma xenopodis</name>
    <dbReference type="NCBI Taxonomy" id="117903"/>
    <lineage>
        <taxon>Eukaryota</taxon>
        <taxon>Metazoa</taxon>
        <taxon>Spiralia</taxon>
        <taxon>Lophotrochozoa</taxon>
        <taxon>Platyhelminthes</taxon>
        <taxon>Monogenea</taxon>
        <taxon>Polyopisthocotylea</taxon>
        <taxon>Polystomatidea</taxon>
        <taxon>Polystomatidae</taxon>
        <taxon>Protopolystoma</taxon>
    </lineage>
</organism>
<gene>
    <name evidence="2" type="ORF">PXEA_LOCUS14541</name>
</gene>
<proteinExistence type="predicted"/>
<evidence type="ECO:0000313" key="3">
    <source>
        <dbReference type="Proteomes" id="UP000784294"/>
    </source>
</evidence>
<protein>
    <submittedName>
        <fullName evidence="2">Uncharacterized protein</fullName>
    </submittedName>
</protein>
<keyword evidence="3" id="KW-1185">Reference proteome</keyword>
<dbReference type="EMBL" id="CAAALY010049607">
    <property type="protein sequence ID" value="VEL21101.1"/>
    <property type="molecule type" value="Genomic_DNA"/>
</dbReference>
<dbReference type="Proteomes" id="UP000784294">
    <property type="component" value="Unassembled WGS sequence"/>
</dbReference>
<sequence length="79" mass="8621">MVFSPPNDPNLLLIYTLPDESRYPGLPSSPSSDFDPLSHRSLFAKLSGAIDLSTGHRLRLPSSKSSFDDNTDQLASTEV</sequence>
<accession>A0A448WVA1</accession>
<feature type="region of interest" description="Disordered" evidence="1">
    <location>
        <begin position="60"/>
        <end position="79"/>
    </location>
</feature>
<comment type="caution">
    <text evidence="2">The sequence shown here is derived from an EMBL/GenBank/DDBJ whole genome shotgun (WGS) entry which is preliminary data.</text>
</comment>
<name>A0A448WVA1_9PLAT</name>
<evidence type="ECO:0000313" key="2">
    <source>
        <dbReference type="EMBL" id="VEL21101.1"/>
    </source>
</evidence>
<dbReference type="AlphaFoldDB" id="A0A448WVA1"/>